<evidence type="ECO:0000313" key="10">
    <source>
        <dbReference type="Proteomes" id="UP000176997"/>
    </source>
</evidence>
<evidence type="ECO:0000313" key="9">
    <source>
        <dbReference type="EMBL" id="OHA81885.1"/>
    </source>
</evidence>
<evidence type="ECO:0000256" key="4">
    <source>
        <dbReference type="ARBA" id="ARBA00023274"/>
    </source>
</evidence>
<dbReference type="GO" id="GO:0003735">
    <property type="term" value="F:structural constituent of ribosome"/>
    <property type="evidence" value="ECO:0007669"/>
    <property type="project" value="InterPro"/>
</dbReference>
<keyword evidence="6 8" id="KW-0699">rRNA-binding</keyword>
<dbReference type="InterPro" id="IPR000114">
    <property type="entry name" value="Ribosomal_uL16_bact-type"/>
</dbReference>
<keyword evidence="2 6" id="KW-0820">tRNA-binding</keyword>
<dbReference type="EMBL" id="MHUS01000007">
    <property type="protein sequence ID" value="OHA81885.1"/>
    <property type="molecule type" value="Genomic_DNA"/>
</dbReference>
<evidence type="ECO:0000256" key="3">
    <source>
        <dbReference type="ARBA" id="ARBA00022980"/>
    </source>
</evidence>
<dbReference type="GO" id="GO:0006412">
    <property type="term" value="P:translation"/>
    <property type="evidence" value="ECO:0007669"/>
    <property type="project" value="UniProtKB-UniRule"/>
</dbReference>
<dbReference type="STRING" id="1802723.A2675_01955"/>
<dbReference type="Gene3D" id="3.90.1170.10">
    <property type="entry name" value="Ribosomal protein L10e/L16"/>
    <property type="match status" value="1"/>
</dbReference>
<sequence length="141" mass="15919">MLFPKKVKFRKWHTMRRNPKRGWADTRGTTLAFGAFGLKAETEARIRSNQIEAARKVISRTLGKTGKFWIRIFPDRPYTAKPAEVGMGKGKGDPQGYEFQIKPGRIIFEVDGVTHEVAAEALRKAGSKLPLKARLIERSHG</sequence>
<comment type="subunit">
    <text evidence="6 8">Part of the 50S ribosomal subunit.</text>
</comment>
<dbReference type="PRINTS" id="PR00060">
    <property type="entry name" value="RIBOSOMALL16"/>
</dbReference>
<dbReference type="GO" id="GO:0000049">
    <property type="term" value="F:tRNA binding"/>
    <property type="evidence" value="ECO:0007669"/>
    <property type="project" value="UniProtKB-KW"/>
</dbReference>
<comment type="caution">
    <text evidence="9">The sequence shown here is derived from an EMBL/GenBank/DDBJ whole genome shotgun (WGS) entry which is preliminary data.</text>
</comment>
<comment type="function">
    <text evidence="6 8">Binds 23S rRNA and is also seen to make contacts with the A and possibly P site tRNAs.</text>
</comment>
<dbReference type="GO" id="GO:0019843">
    <property type="term" value="F:rRNA binding"/>
    <property type="evidence" value="ECO:0007669"/>
    <property type="project" value="UniProtKB-UniRule"/>
</dbReference>
<organism evidence="9 10">
    <name type="scientific">Candidatus Yonathbacteria bacterium RIFCSPHIGHO2_01_FULL_51_10</name>
    <dbReference type="NCBI Taxonomy" id="1802723"/>
    <lineage>
        <taxon>Bacteria</taxon>
        <taxon>Candidatus Yonathiibacteriota</taxon>
    </lineage>
</organism>
<name>A0A1G2S9X8_9BACT</name>
<evidence type="ECO:0000256" key="2">
    <source>
        <dbReference type="ARBA" id="ARBA00022555"/>
    </source>
</evidence>
<proteinExistence type="inferred from homology"/>
<dbReference type="InterPro" id="IPR047873">
    <property type="entry name" value="Ribosomal_uL16"/>
</dbReference>
<evidence type="ECO:0000256" key="6">
    <source>
        <dbReference type="HAMAP-Rule" id="MF_01342"/>
    </source>
</evidence>
<dbReference type="GO" id="GO:0022625">
    <property type="term" value="C:cytosolic large ribosomal subunit"/>
    <property type="evidence" value="ECO:0007669"/>
    <property type="project" value="TreeGrafter"/>
</dbReference>
<evidence type="ECO:0000256" key="8">
    <source>
        <dbReference type="RuleBase" id="RU004414"/>
    </source>
</evidence>
<gene>
    <name evidence="6" type="primary">rplP</name>
    <name evidence="9" type="ORF">A2675_01955</name>
</gene>
<keyword evidence="3 6" id="KW-0689">Ribosomal protein</keyword>
<keyword evidence="4 6" id="KW-0687">Ribonucleoprotein</keyword>
<dbReference type="PANTHER" id="PTHR12220">
    <property type="entry name" value="50S/60S RIBOSOMAL PROTEIN L16"/>
    <property type="match status" value="1"/>
</dbReference>
<comment type="similarity">
    <text evidence="1 6 7">Belongs to the universal ribosomal protein uL16 family.</text>
</comment>
<dbReference type="FunFam" id="3.90.1170.10:FF:000001">
    <property type="entry name" value="50S ribosomal protein L16"/>
    <property type="match status" value="1"/>
</dbReference>
<dbReference type="InterPro" id="IPR016180">
    <property type="entry name" value="Ribosomal_uL16_dom"/>
</dbReference>
<keyword evidence="6 8" id="KW-0694">RNA-binding</keyword>
<reference evidence="9 10" key="1">
    <citation type="journal article" date="2016" name="Nat. Commun.">
        <title>Thousands of microbial genomes shed light on interconnected biogeochemical processes in an aquifer system.</title>
        <authorList>
            <person name="Anantharaman K."/>
            <person name="Brown C.T."/>
            <person name="Hug L.A."/>
            <person name="Sharon I."/>
            <person name="Castelle C.J."/>
            <person name="Probst A.J."/>
            <person name="Thomas B.C."/>
            <person name="Singh A."/>
            <person name="Wilkins M.J."/>
            <person name="Karaoz U."/>
            <person name="Brodie E.L."/>
            <person name="Williams K.H."/>
            <person name="Hubbard S.S."/>
            <person name="Banfield J.F."/>
        </authorList>
    </citation>
    <scope>NUCLEOTIDE SEQUENCE [LARGE SCALE GENOMIC DNA]</scope>
</reference>
<dbReference type="NCBIfam" id="TIGR01164">
    <property type="entry name" value="rplP_bact"/>
    <property type="match status" value="1"/>
</dbReference>
<dbReference type="CDD" id="cd01433">
    <property type="entry name" value="Ribosomal_L16_L10e"/>
    <property type="match status" value="1"/>
</dbReference>
<evidence type="ECO:0000256" key="7">
    <source>
        <dbReference type="RuleBase" id="RU004413"/>
    </source>
</evidence>
<evidence type="ECO:0000256" key="1">
    <source>
        <dbReference type="ARBA" id="ARBA00008931"/>
    </source>
</evidence>
<dbReference type="HAMAP" id="MF_01342">
    <property type="entry name" value="Ribosomal_uL16"/>
    <property type="match status" value="1"/>
</dbReference>
<dbReference type="Pfam" id="PF00252">
    <property type="entry name" value="Ribosomal_L16"/>
    <property type="match status" value="1"/>
</dbReference>
<dbReference type="AlphaFoldDB" id="A0A1G2S9X8"/>
<protein>
    <recommendedName>
        <fullName evidence="5 6">Large ribosomal subunit protein uL16</fullName>
    </recommendedName>
</protein>
<dbReference type="InterPro" id="IPR036920">
    <property type="entry name" value="Ribosomal_uL16_sf"/>
</dbReference>
<dbReference type="PANTHER" id="PTHR12220:SF13">
    <property type="entry name" value="LARGE RIBOSOMAL SUBUNIT PROTEIN UL16M"/>
    <property type="match status" value="1"/>
</dbReference>
<dbReference type="Proteomes" id="UP000176997">
    <property type="component" value="Unassembled WGS sequence"/>
</dbReference>
<evidence type="ECO:0000256" key="5">
    <source>
        <dbReference type="ARBA" id="ARBA00035198"/>
    </source>
</evidence>
<dbReference type="SUPFAM" id="SSF54686">
    <property type="entry name" value="Ribosomal protein L16p/L10e"/>
    <property type="match status" value="1"/>
</dbReference>
<accession>A0A1G2S9X8</accession>